<evidence type="ECO:0000256" key="1">
    <source>
        <dbReference type="SAM" id="Phobius"/>
    </source>
</evidence>
<reference evidence="2" key="2">
    <citation type="submission" date="2015-03" db="EMBL/GenBank/DDBJ databases">
        <authorList>
            <person name="Chow C.-E.T."/>
            <person name="Winget D.M."/>
            <person name="White R.A.III."/>
            <person name="Hallam S.J."/>
            <person name="Suttle C.A."/>
        </authorList>
    </citation>
    <scope>NUCLEOTIDE SEQUENCE</scope>
    <source>
        <strain evidence="2">Oxic1_3</strain>
    </source>
</reference>
<accession>A0A0F7L8U8</accession>
<keyword evidence="1" id="KW-0812">Transmembrane</keyword>
<name>A0A0F7L8U8_9VIRU</name>
<dbReference type="EMBL" id="KR029598">
    <property type="protein sequence ID" value="AKH47807.1"/>
    <property type="molecule type" value="Genomic_DNA"/>
</dbReference>
<feature type="transmembrane region" description="Helical" evidence="1">
    <location>
        <begin position="12"/>
        <end position="32"/>
    </location>
</feature>
<protein>
    <submittedName>
        <fullName evidence="2">Uncharacterized protein</fullName>
    </submittedName>
</protein>
<keyword evidence="1" id="KW-1133">Transmembrane helix</keyword>
<organism evidence="2">
    <name type="scientific">uncultured marine virus</name>
    <dbReference type="NCBI Taxonomy" id="186617"/>
    <lineage>
        <taxon>Viruses</taxon>
        <taxon>environmental samples</taxon>
    </lineage>
</organism>
<sequence length="53" mass="6428">MKLLIMEVITLLKYLSSGVFYIISRILCLSNVKNREKHAEYYELHSMQQYRPY</sequence>
<keyword evidence="1" id="KW-0472">Membrane</keyword>
<reference evidence="2" key="1">
    <citation type="journal article" date="2015" name="Front. Microbiol.">
        <title>Combining genomic sequencing methods to explore viral diversity and reveal potential virus-host interactions.</title>
        <authorList>
            <person name="Chow C.E."/>
            <person name="Winget D.M."/>
            <person name="White R.A.III."/>
            <person name="Hallam S.J."/>
            <person name="Suttle C.A."/>
        </authorList>
    </citation>
    <scope>NUCLEOTIDE SEQUENCE</scope>
    <source>
        <strain evidence="2">Oxic1_3</strain>
    </source>
</reference>
<evidence type="ECO:0000313" key="2">
    <source>
        <dbReference type="EMBL" id="AKH47807.1"/>
    </source>
</evidence>
<proteinExistence type="predicted"/>